<dbReference type="InterPro" id="IPR049278">
    <property type="entry name" value="MS_channel_C"/>
</dbReference>
<dbReference type="Pfam" id="PF05552">
    <property type="entry name" value="MS_channel_1st_1"/>
    <property type="match status" value="1"/>
</dbReference>
<dbReference type="Pfam" id="PF00924">
    <property type="entry name" value="MS_channel_2nd"/>
    <property type="match status" value="1"/>
</dbReference>
<gene>
    <name evidence="11" type="ORF">A1QC_08475</name>
</gene>
<feature type="domain" description="Mechanosensitive ion channel MscS C-terminal" evidence="9">
    <location>
        <begin position="181"/>
        <end position="263"/>
    </location>
</feature>
<dbReference type="InterPro" id="IPR023408">
    <property type="entry name" value="MscS_beta-dom_sf"/>
</dbReference>
<dbReference type="STRING" id="1188252.A1QC_08475"/>
<dbReference type="PANTHER" id="PTHR30221:SF1">
    <property type="entry name" value="SMALL-CONDUCTANCE MECHANOSENSITIVE CHANNEL"/>
    <property type="match status" value="1"/>
</dbReference>
<comment type="caution">
    <text evidence="7">Lacks conserved residue(s) required for the propagation of feature annotation.</text>
</comment>
<dbReference type="PANTHER" id="PTHR30221">
    <property type="entry name" value="SMALL-CONDUCTANCE MECHANOSENSITIVE CHANNEL"/>
    <property type="match status" value="1"/>
</dbReference>
<keyword evidence="7" id="KW-0407">Ion channel</keyword>
<protein>
    <recommendedName>
        <fullName evidence="7">Small-conductance mechanosensitive channel</fullName>
    </recommendedName>
</protein>
<dbReference type="eggNOG" id="COG0668">
    <property type="taxonomic scope" value="Bacteria"/>
</dbReference>
<keyword evidence="5 7" id="KW-1133">Transmembrane helix</keyword>
<name>A0A1E5E2P0_9VIBR</name>
<dbReference type="GO" id="GO:0005886">
    <property type="term" value="C:plasma membrane"/>
    <property type="evidence" value="ECO:0007669"/>
    <property type="project" value="UniProtKB-SubCell"/>
</dbReference>
<dbReference type="SUPFAM" id="SSF82861">
    <property type="entry name" value="Mechanosensitive channel protein MscS (YggB), transmembrane region"/>
    <property type="match status" value="1"/>
</dbReference>
<keyword evidence="12" id="KW-1185">Reference proteome</keyword>
<keyword evidence="4 7" id="KW-0812">Transmembrane</keyword>
<dbReference type="EMBL" id="AJYK02000058">
    <property type="protein sequence ID" value="OEF25795.1"/>
    <property type="molecule type" value="Genomic_DNA"/>
</dbReference>
<organism evidence="11 12">
    <name type="scientific">Vibrio rumoiensis 1S-45</name>
    <dbReference type="NCBI Taxonomy" id="1188252"/>
    <lineage>
        <taxon>Bacteria</taxon>
        <taxon>Pseudomonadati</taxon>
        <taxon>Pseudomonadota</taxon>
        <taxon>Gammaproteobacteria</taxon>
        <taxon>Vibrionales</taxon>
        <taxon>Vibrionaceae</taxon>
        <taxon>Vibrio</taxon>
    </lineage>
</organism>
<accession>A0A1E5E2P0</accession>
<evidence type="ECO:0000256" key="3">
    <source>
        <dbReference type="ARBA" id="ARBA00022475"/>
    </source>
</evidence>
<evidence type="ECO:0000313" key="12">
    <source>
        <dbReference type="Proteomes" id="UP000094070"/>
    </source>
</evidence>
<dbReference type="SUPFAM" id="SSF50182">
    <property type="entry name" value="Sm-like ribonucleoproteins"/>
    <property type="match status" value="1"/>
</dbReference>
<keyword evidence="7" id="KW-0406">Ion transport</keyword>
<evidence type="ECO:0000259" key="8">
    <source>
        <dbReference type="Pfam" id="PF00924"/>
    </source>
</evidence>
<evidence type="ECO:0000259" key="9">
    <source>
        <dbReference type="Pfam" id="PF21082"/>
    </source>
</evidence>
<dbReference type="Pfam" id="PF21088">
    <property type="entry name" value="MS_channel_1st"/>
    <property type="match status" value="1"/>
</dbReference>
<feature type="domain" description="Mechanosensitive ion channel transmembrane helices 2/3" evidence="10">
    <location>
        <begin position="67"/>
        <end position="107"/>
    </location>
</feature>
<dbReference type="AlphaFoldDB" id="A0A1E5E2P0"/>
<comment type="caution">
    <text evidence="11">The sequence shown here is derived from an EMBL/GenBank/DDBJ whole genome shotgun (WGS) entry which is preliminary data.</text>
</comment>
<evidence type="ECO:0000256" key="1">
    <source>
        <dbReference type="ARBA" id="ARBA00004651"/>
    </source>
</evidence>
<keyword evidence="7" id="KW-0997">Cell inner membrane</keyword>
<dbReference type="GO" id="GO:0008381">
    <property type="term" value="F:mechanosensitive monoatomic ion channel activity"/>
    <property type="evidence" value="ECO:0007669"/>
    <property type="project" value="InterPro"/>
</dbReference>
<evidence type="ECO:0000256" key="2">
    <source>
        <dbReference type="ARBA" id="ARBA00008017"/>
    </source>
</evidence>
<dbReference type="InterPro" id="IPR008910">
    <property type="entry name" value="MSC_TM_helix"/>
</dbReference>
<dbReference type="InterPro" id="IPR011014">
    <property type="entry name" value="MscS_channel_TM-2"/>
</dbReference>
<reference evidence="11 12" key="1">
    <citation type="journal article" date="2012" name="Science">
        <title>Ecological populations of bacteria act as socially cohesive units of antibiotic production and resistance.</title>
        <authorList>
            <person name="Cordero O.X."/>
            <person name="Wildschutte H."/>
            <person name="Kirkup B."/>
            <person name="Proehl S."/>
            <person name="Ngo L."/>
            <person name="Hussain F."/>
            <person name="Le Roux F."/>
            <person name="Mincer T."/>
            <person name="Polz M.F."/>
        </authorList>
    </citation>
    <scope>NUCLEOTIDE SEQUENCE [LARGE SCALE GENOMIC DNA]</scope>
    <source>
        <strain evidence="11 12">1S-45</strain>
    </source>
</reference>
<feature type="domain" description="Mechanosensitive ion channel MscS" evidence="8">
    <location>
        <begin position="109"/>
        <end position="175"/>
    </location>
</feature>
<comment type="subunit">
    <text evidence="7">Homoheptamer.</text>
</comment>
<dbReference type="InterPro" id="IPR010920">
    <property type="entry name" value="LSM_dom_sf"/>
</dbReference>
<dbReference type="InterPro" id="IPR049142">
    <property type="entry name" value="MS_channel_1st"/>
</dbReference>
<sequence>METTHPVVTNWLTDNSDLLIQYSVNIISAILILFVGSFIVKLVSKGVVNLLESKRVDASMVQFIGSLVRYALLVMVVIAALGSLGVEMASMIAVLASASLAIGLALKGSLSNFASGVLIVIFRPFKTKDHIEVSGVAGSVQAIDIFHTILTTGDNKMVAVPNSKIMSGPIVNFSRHEARRINFEIGVSYQSDLKKTKEVIARVLKSEERILALPAPTIGVLALADSSVNIAVRPWVKTADYWKVYYDTLQAIKEELDREGIQIPYPQMSVHLNRKEI</sequence>
<proteinExistence type="inferred from homology"/>
<dbReference type="Gene3D" id="3.30.70.100">
    <property type="match status" value="1"/>
</dbReference>
<dbReference type="Proteomes" id="UP000094070">
    <property type="component" value="Unassembled WGS sequence"/>
</dbReference>
<keyword evidence="7" id="KW-0813">Transport</keyword>
<evidence type="ECO:0000256" key="6">
    <source>
        <dbReference type="ARBA" id="ARBA00023136"/>
    </source>
</evidence>
<dbReference type="InterPro" id="IPR045275">
    <property type="entry name" value="MscS_archaea/bacteria_type"/>
</dbReference>
<evidence type="ECO:0000256" key="5">
    <source>
        <dbReference type="ARBA" id="ARBA00022989"/>
    </source>
</evidence>
<dbReference type="InterPro" id="IPR006685">
    <property type="entry name" value="MscS_channel_2nd"/>
</dbReference>
<dbReference type="SUPFAM" id="SSF82689">
    <property type="entry name" value="Mechanosensitive channel protein MscS (YggB), C-terminal domain"/>
    <property type="match status" value="1"/>
</dbReference>
<feature type="transmembrane region" description="Helical" evidence="7">
    <location>
        <begin position="61"/>
        <end position="82"/>
    </location>
</feature>
<dbReference type="InterPro" id="IPR011066">
    <property type="entry name" value="MscS_channel_C_sf"/>
</dbReference>
<dbReference type="Gene3D" id="2.30.30.60">
    <property type="match status" value="1"/>
</dbReference>
<feature type="transmembrane region" description="Helical" evidence="7">
    <location>
        <begin position="20"/>
        <end position="40"/>
    </location>
</feature>
<evidence type="ECO:0000313" key="11">
    <source>
        <dbReference type="EMBL" id="OEF25795.1"/>
    </source>
</evidence>
<evidence type="ECO:0000256" key="4">
    <source>
        <dbReference type="ARBA" id="ARBA00022692"/>
    </source>
</evidence>
<dbReference type="Gene3D" id="1.10.287.1260">
    <property type="match status" value="1"/>
</dbReference>
<comment type="subcellular location">
    <subcellularLocation>
        <location evidence="7">Cell inner membrane</location>
        <topology evidence="7">Multi-pass membrane protein</topology>
    </subcellularLocation>
    <subcellularLocation>
        <location evidence="1">Cell membrane</location>
        <topology evidence="1">Multi-pass membrane protein</topology>
    </subcellularLocation>
</comment>
<evidence type="ECO:0000259" key="10">
    <source>
        <dbReference type="Pfam" id="PF21088"/>
    </source>
</evidence>
<dbReference type="Pfam" id="PF21082">
    <property type="entry name" value="MS_channel_3rd"/>
    <property type="match status" value="1"/>
</dbReference>
<comment type="function">
    <text evidence="7">Mechanosensitive channel that participates in the regulation of osmotic pressure changes within the cell, opening in response to stretch forces in the membrane lipid bilayer, without the need for other proteins. Contributes to normal resistance to hypoosmotic shock. Forms an ion channel of 1.0 nanosiemens conductance with a slight preference for anions.</text>
</comment>
<keyword evidence="6 7" id="KW-0472">Membrane</keyword>
<comment type="similarity">
    <text evidence="2 7">Belongs to the MscS (TC 1.A.23) family.</text>
</comment>
<keyword evidence="3" id="KW-1003">Cell membrane</keyword>
<evidence type="ECO:0000256" key="7">
    <source>
        <dbReference type="RuleBase" id="RU369025"/>
    </source>
</evidence>